<feature type="region of interest" description="Disordered" evidence="1">
    <location>
        <begin position="1"/>
        <end position="26"/>
    </location>
</feature>
<name>A0A1D8TYH7_9CYAN</name>
<keyword evidence="2" id="KW-0812">Transmembrane</keyword>
<organism evidence="3 4">
    <name type="scientific">Moorena producens PAL-8-15-08-1</name>
    <dbReference type="NCBI Taxonomy" id="1458985"/>
    <lineage>
        <taxon>Bacteria</taxon>
        <taxon>Bacillati</taxon>
        <taxon>Cyanobacteriota</taxon>
        <taxon>Cyanophyceae</taxon>
        <taxon>Coleofasciculales</taxon>
        <taxon>Coleofasciculaceae</taxon>
        <taxon>Moorena</taxon>
    </lineage>
</organism>
<protein>
    <submittedName>
        <fullName evidence="3">Uncharacterized protein</fullName>
    </submittedName>
</protein>
<evidence type="ECO:0000313" key="3">
    <source>
        <dbReference type="EMBL" id="AOX02615.1"/>
    </source>
</evidence>
<dbReference type="AlphaFoldDB" id="A0A1D8TYH7"/>
<dbReference type="Proteomes" id="UP000177870">
    <property type="component" value="Chromosome"/>
</dbReference>
<sequence>MTSEQEPIPHRPVRKPTEVSTPPPMRPKTRFGKVIYQLLINIWEPLDQVGKALIGDLWRDVYLTIQDAIGLGILYVIFGWIFQSITKENFTGFDQCVGTWNVWEVNRYFCLVVVLLAFSSCITLCGRILKRLLKDLINL</sequence>
<feature type="transmembrane region" description="Helical" evidence="2">
    <location>
        <begin position="105"/>
        <end position="129"/>
    </location>
</feature>
<keyword evidence="2" id="KW-0472">Membrane</keyword>
<reference evidence="4" key="1">
    <citation type="submission" date="2016-10" db="EMBL/GenBank/DDBJ databases">
        <title>Comparative genomics uncovers the prolific and rare metabolic potential of the cyanobacterial genus Moorea.</title>
        <authorList>
            <person name="Leao T."/>
            <person name="Castelao G."/>
            <person name="Korobeynikov A."/>
            <person name="Monroe E.A."/>
            <person name="Podell S."/>
            <person name="Glukhov E."/>
            <person name="Allen E."/>
            <person name="Gerwick W.H."/>
            <person name="Gerwick L."/>
        </authorList>
    </citation>
    <scope>NUCLEOTIDE SEQUENCE [LARGE SCALE GENOMIC DNA]</scope>
    <source>
        <strain evidence="4">PAL-8-15-08-1</strain>
    </source>
</reference>
<dbReference type="EMBL" id="CP017599">
    <property type="protein sequence ID" value="AOX02615.1"/>
    <property type="molecule type" value="Genomic_DNA"/>
</dbReference>
<proteinExistence type="predicted"/>
<evidence type="ECO:0000256" key="1">
    <source>
        <dbReference type="SAM" id="MobiDB-lite"/>
    </source>
</evidence>
<feature type="transmembrane region" description="Helical" evidence="2">
    <location>
        <begin position="61"/>
        <end position="85"/>
    </location>
</feature>
<evidence type="ECO:0000313" key="4">
    <source>
        <dbReference type="Proteomes" id="UP000177870"/>
    </source>
</evidence>
<dbReference type="KEGG" id="mpro:BJP34_27065"/>
<accession>A0A1D8TYH7</accession>
<gene>
    <name evidence="3" type="ORF">BJP34_27065</name>
</gene>
<evidence type="ECO:0000256" key="2">
    <source>
        <dbReference type="SAM" id="Phobius"/>
    </source>
</evidence>
<keyword evidence="2" id="KW-1133">Transmembrane helix</keyword>